<protein>
    <recommendedName>
        <fullName evidence="2 7">DNA repair protein RecO</fullName>
    </recommendedName>
    <alternativeName>
        <fullName evidence="6 7">Recombination protein O</fullName>
    </alternativeName>
</protein>
<dbReference type="NCBIfam" id="TIGR00613">
    <property type="entry name" value="reco"/>
    <property type="match status" value="1"/>
</dbReference>
<evidence type="ECO:0000256" key="1">
    <source>
        <dbReference type="ARBA" id="ARBA00007452"/>
    </source>
</evidence>
<evidence type="ECO:0000313" key="10">
    <source>
        <dbReference type="Proteomes" id="UP001295463"/>
    </source>
</evidence>
<proteinExistence type="inferred from homology"/>
<dbReference type="Gene3D" id="2.40.50.140">
    <property type="entry name" value="Nucleic acid-binding proteins"/>
    <property type="match status" value="1"/>
</dbReference>
<keyword evidence="4 7" id="KW-0233">DNA recombination</keyword>
<reference evidence="9 10" key="1">
    <citation type="submission" date="2022-03" db="EMBL/GenBank/DDBJ databases">
        <authorList>
            <person name="Koch H."/>
        </authorList>
    </citation>
    <scope>NUCLEOTIDE SEQUENCE [LARGE SCALE GENOMIC DNA]</scope>
    <source>
        <strain evidence="9 10">G1</strain>
    </source>
</reference>
<dbReference type="Pfam" id="PF02565">
    <property type="entry name" value="RecO_C"/>
    <property type="match status" value="1"/>
</dbReference>
<evidence type="ECO:0000259" key="8">
    <source>
        <dbReference type="Pfam" id="PF11967"/>
    </source>
</evidence>
<dbReference type="SUPFAM" id="SSF50249">
    <property type="entry name" value="Nucleic acid-binding proteins"/>
    <property type="match status" value="1"/>
</dbReference>
<dbReference type="InterPro" id="IPR042242">
    <property type="entry name" value="RecO_C"/>
</dbReference>
<feature type="domain" description="DNA replication/recombination mediator RecO N-terminal" evidence="8">
    <location>
        <begin position="1"/>
        <end position="78"/>
    </location>
</feature>
<evidence type="ECO:0000256" key="5">
    <source>
        <dbReference type="ARBA" id="ARBA00023204"/>
    </source>
</evidence>
<dbReference type="PANTHER" id="PTHR33991">
    <property type="entry name" value="DNA REPAIR PROTEIN RECO"/>
    <property type="match status" value="1"/>
</dbReference>
<organism evidence="9 10">
    <name type="scientific">Trichlorobacter ammonificans</name>
    <dbReference type="NCBI Taxonomy" id="2916410"/>
    <lineage>
        <taxon>Bacteria</taxon>
        <taxon>Pseudomonadati</taxon>
        <taxon>Thermodesulfobacteriota</taxon>
        <taxon>Desulfuromonadia</taxon>
        <taxon>Geobacterales</taxon>
        <taxon>Geobacteraceae</taxon>
        <taxon>Trichlorobacter</taxon>
    </lineage>
</organism>
<dbReference type="Proteomes" id="UP001295463">
    <property type="component" value="Chromosome"/>
</dbReference>
<keyword evidence="10" id="KW-1185">Reference proteome</keyword>
<evidence type="ECO:0000256" key="3">
    <source>
        <dbReference type="ARBA" id="ARBA00022763"/>
    </source>
</evidence>
<dbReference type="HAMAP" id="MF_00201">
    <property type="entry name" value="RecO"/>
    <property type="match status" value="1"/>
</dbReference>
<evidence type="ECO:0000256" key="2">
    <source>
        <dbReference type="ARBA" id="ARBA00021310"/>
    </source>
</evidence>
<evidence type="ECO:0000256" key="4">
    <source>
        <dbReference type="ARBA" id="ARBA00023172"/>
    </source>
</evidence>
<dbReference type="Pfam" id="PF11967">
    <property type="entry name" value="RecO_N"/>
    <property type="match status" value="1"/>
</dbReference>
<dbReference type="InterPro" id="IPR003717">
    <property type="entry name" value="RecO"/>
</dbReference>
<name>A0ABM9D959_9BACT</name>
<keyword evidence="5 7" id="KW-0234">DNA repair</keyword>
<keyword evidence="3 7" id="KW-0227">DNA damage</keyword>
<dbReference type="RefSeq" id="WP_305732557.1">
    <property type="nucleotide sequence ID" value="NZ_OW150024.1"/>
</dbReference>
<dbReference type="Gene3D" id="1.20.1440.120">
    <property type="entry name" value="Recombination protein O, C-terminal domain"/>
    <property type="match status" value="1"/>
</dbReference>
<dbReference type="EMBL" id="OW150024">
    <property type="protein sequence ID" value="CAH2031758.1"/>
    <property type="molecule type" value="Genomic_DNA"/>
</dbReference>
<dbReference type="PANTHER" id="PTHR33991:SF1">
    <property type="entry name" value="DNA REPAIR PROTEIN RECO"/>
    <property type="match status" value="1"/>
</dbReference>
<evidence type="ECO:0000256" key="6">
    <source>
        <dbReference type="ARBA" id="ARBA00033409"/>
    </source>
</evidence>
<accession>A0ABM9D959</accession>
<comment type="function">
    <text evidence="7">Involved in DNA repair and RecF pathway recombination.</text>
</comment>
<dbReference type="InterPro" id="IPR022572">
    <property type="entry name" value="DNA_rep/recomb_RecO_N"/>
</dbReference>
<gene>
    <name evidence="7 9" type="primary">recO</name>
    <name evidence="9" type="ORF">GEAMG1_1923</name>
</gene>
<sequence>MIAEQCHGIVLSTLAYGDNDVVVSLFTLEHGRLRAFARSARTSRKRFAGALEPATHLALMMKIKPEGLCSLERAEQLAPPPGLASRLDALALALYGCELVEQLTPEGQPLPRLYRLLSTMLEYLATAAAGQEIRRFFEINLLNILGYRPPLEEPLLTPLRACLATGRFSAVPFSAPQLEAAGRLLDRELERHCPRSRRSLEFLEGVI</sequence>
<dbReference type="InterPro" id="IPR012340">
    <property type="entry name" value="NA-bd_OB-fold"/>
</dbReference>
<evidence type="ECO:0000313" key="9">
    <source>
        <dbReference type="EMBL" id="CAH2031758.1"/>
    </source>
</evidence>
<evidence type="ECO:0000256" key="7">
    <source>
        <dbReference type="HAMAP-Rule" id="MF_00201"/>
    </source>
</evidence>
<comment type="similarity">
    <text evidence="1 7">Belongs to the RecO family.</text>
</comment>
<dbReference type="SUPFAM" id="SSF57863">
    <property type="entry name" value="ArfGap/RecO-like zinc finger"/>
    <property type="match status" value="1"/>
</dbReference>
<dbReference type="InterPro" id="IPR037278">
    <property type="entry name" value="ARFGAP/RecO"/>
</dbReference>